<dbReference type="InterPro" id="IPR007492">
    <property type="entry name" value="LytTR_DNA-bd_dom"/>
</dbReference>
<evidence type="ECO:0000256" key="1">
    <source>
        <dbReference type="ARBA" id="ARBA00022490"/>
    </source>
</evidence>
<evidence type="ECO:0000313" key="6">
    <source>
        <dbReference type="EMBL" id="MBC5735601.1"/>
    </source>
</evidence>
<keyword evidence="7" id="KW-1185">Reference proteome</keyword>
<dbReference type="Gene3D" id="2.40.50.1020">
    <property type="entry name" value="LytTr DNA-binding domain"/>
    <property type="match status" value="1"/>
</dbReference>
<comment type="caution">
    <text evidence="6">The sequence shown here is derived from an EMBL/GenBank/DDBJ whole genome shotgun (WGS) entry which is preliminary data.</text>
</comment>
<dbReference type="EMBL" id="JACOPQ010000001">
    <property type="protein sequence ID" value="MBC5735601.1"/>
    <property type="molecule type" value="Genomic_DNA"/>
</dbReference>
<dbReference type="AlphaFoldDB" id="A0A8J6JA33"/>
<evidence type="ECO:0000256" key="4">
    <source>
        <dbReference type="ARBA" id="ARBA00023163"/>
    </source>
</evidence>
<keyword evidence="1" id="KW-0963">Cytoplasm</keyword>
<dbReference type="PROSITE" id="PS50930">
    <property type="entry name" value="HTH_LYTTR"/>
    <property type="match status" value="1"/>
</dbReference>
<accession>A0A8J6JA33</accession>
<evidence type="ECO:0000256" key="2">
    <source>
        <dbReference type="ARBA" id="ARBA00023015"/>
    </source>
</evidence>
<evidence type="ECO:0000313" key="7">
    <source>
        <dbReference type="Proteomes" id="UP000607645"/>
    </source>
</evidence>
<dbReference type="InterPro" id="IPR046947">
    <property type="entry name" value="LytR-like"/>
</dbReference>
<keyword evidence="2" id="KW-0805">Transcription regulation</keyword>
<organism evidence="6 7">
    <name type="scientific">Lawsonibacter faecis</name>
    <dbReference type="NCBI Taxonomy" id="2763052"/>
    <lineage>
        <taxon>Bacteria</taxon>
        <taxon>Bacillati</taxon>
        <taxon>Bacillota</taxon>
        <taxon>Clostridia</taxon>
        <taxon>Eubacteriales</taxon>
        <taxon>Oscillospiraceae</taxon>
        <taxon>Lawsonibacter</taxon>
    </lineage>
</organism>
<sequence>MDVEIRLEPGRAAPKVLILTGEMNETVAELARRLSAVESRFLAGRRGDEVLLLDPAQVRRIYAQGQQVLARTEGETVLLKNRLYELEERLAGGPFLRVSHGELVNFDHVRSLDLSMAGTISLRLDNGDAAFVSRRNMGRIKSYLGI</sequence>
<name>A0A8J6JA33_9FIRM</name>
<dbReference type="Pfam" id="PF04397">
    <property type="entry name" value="LytTR"/>
    <property type="match status" value="1"/>
</dbReference>
<dbReference type="PANTHER" id="PTHR37299">
    <property type="entry name" value="TRANSCRIPTIONAL REGULATOR-RELATED"/>
    <property type="match status" value="1"/>
</dbReference>
<evidence type="ECO:0000256" key="3">
    <source>
        <dbReference type="ARBA" id="ARBA00023125"/>
    </source>
</evidence>
<protein>
    <submittedName>
        <fullName evidence="6">LytTR family transcriptional regulator</fullName>
    </submittedName>
</protein>
<feature type="domain" description="HTH LytTR-type" evidence="5">
    <location>
        <begin position="42"/>
        <end position="146"/>
    </location>
</feature>
<proteinExistence type="predicted"/>
<dbReference type="GO" id="GO:0003677">
    <property type="term" value="F:DNA binding"/>
    <property type="evidence" value="ECO:0007669"/>
    <property type="project" value="UniProtKB-KW"/>
</dbReference>
<reference evidence="6" key="1">
    <citation type="submission" date="2020-08" db="EMBL/GenBank/DDBJ databases">
        <title>Genome public.</title>
        <authorList>
            <person name="Liu C."/>
            <person name="Sun Q."/>
        </authorList>
    </citation>
    <scope>NUCLEOTIDE SEQUENCE</scope>
    <source>
        <strain evidence="6">NSJ-52</strain>
    </source>
</reference>
<dbReference type="PANTHER" id="PTHR37299:SF2">
    <property type="entry name" value="HTH LYTTR-TYPE DOMAIN-CONTAINING PROTEIN"/>
    <property type="match status" value="1"/>
</dbReference>
<dbReference type="SMART" id="SM00850">
    <property type="entry name" value="LytTR"/>
    <property type="match status" value="1"/>
</dbReference>
<dbReference type="GO" id="GO:0000156">
    <property type="term" value="F:phosphorelay response regulator activity"/>
    <property type="evidence" value="ECO:0007669"/>
    <property type="project" value="InterPro"/>
</dbReference>
<dbReference type="Proteomes" id="UP000607645">
    <property type="component" value="Unassembled WGS sequence"/>
</dbReference>
<gene>
    <name evidence="6" type="ORF">H8S62_01080</name>
</gene>
<evidence type="ECO:0000259" key="5">
    <source>
        <dbReference type="PROSITE" id="PS50930"/>
    </source>
</evidence>
<keyword evidence="3" id="KW-0238">DNA-binding</keyword>
<keyword evidence="4" id="KW-0804">Transcription</keyword>